<gene>
    <name evidence="1" type="primary">Acey_s0624.g781</name>
    <name evidence="1" type="ORF">Y032_0624g781</name>
</gene>
<protein>
    <submittedName>
        <fullName evidence="1">Uncharacterized protein</fullName>
    </submittedName>
</protein>
<name>A0A016WKT8_9BILA</name>
<proteinExistence type="predicted"/>
<keyword evidence="2" id="KW-1185">Reference proteome</keyword>
<sequence>MAWLAPAMTITTLPQHQRRPITSVQNHSSVMLCSNIFGLSFPGDRACSGLPKNRGRRCTGLIAVPHRTPVWIIAYCFALSDPDRKPLVFILRRRTLA</sequence>
<organism evidence="1 2">
    <name type="scientific">Ancylostoma ceylanicum</name>
    <dbReference type="NCBI Taxonomy" id="53326"/>
    <lineage>
        <taxon>Eukaryota</taxon>
        <taxon>Metazoa</taxon>
        <taxon>Ecdysozoa</taxon>
        <taxon>Nematoda</taxon>
        <taxon>Chromadorea</taxon>
        <taxon>Rhabditida</taxon>
        <taxon>Rhabditina</taxon>
        <taxon>Rhabditomorpha</taxon>
        <taxon>Strongyloidea</taxon>
        <taxon>Ancylostomatidae</taxon>
        <taxon>Ancylostomatinae</taxon>
        <taxon>Ancylostoma</taxon>
    </lineage>
</organism>
<comment type="caution">
    <text evidence="1">The sequence shown here is derived from an EMBL/GenBank/DDBJ whole genome shotgun (WGS) entry which is preliminary data.</text>
</comment>
<reference evidence="2" key="1">
    <citation type="journal article" date="2015" name="Nat. Genet.">
        <title>The genome and transcriptome of the zoonotic hookworm Ancylostoma ceylanicum identify infection-specific gene families.</title>
        <authorList>
            <person name="Schwarz E.M."/>
            <person name="Hu Y."/>
            <person name="Antoshechkin I."/>
            <person name="Miller M.M."/>
            <person name="Sternberg P.W."/>
            <person name="Aroian R.V."/>
        </authorList>
    </citation>
    <scope>NUCLEOTIDE SEQUENCE</scope>
    <source>
        <strain evidence="2">HY135</strain>
    </source>
</reference>
<evidence type="ECO:0000313" key="1">
    <source>
        <dbReference type="EMBL" id="EYC40211.1"/>
    </source>
</evidence>
<dbReference type="AlphaFoldDB" id="A0A016WKT8"/>
<dbReference type="Proteomes" id="UP000024635">
    <property type="component" value="Unassembled WGS sequence"/>
</dbReference>
<accession>A0A016WKT8</accession>
<dbReference type="EMBL" id="JARK01000224">
    <property type="protein sequence ID" value="EYC40211.1"/>
    <property type="molecule type" value="Genomic_DNA"/>
</dbReference>
<evidence type="ECO:0000313" key="2">
    <source>
        <dbReference type="Proteomes" id="UP000024635"/>
    </source>
</evidence>